<comment type="caution">
    <text evidence="1">The sequence shown here is derived from an EMBL/GenBank/DDBJ whole genome shotgun (WGS) entry which is preliminary data.</text>
</comment>
<keyword evidence="2" id="KW-1185">Reference proteome</keyword>
<feature type="non-terminal residue" evidence="1">
    <location>
        <position position="65"/>
    </location>
</feature>
<evidence type="ECO:0000313" key="2">
    <source>
        <dbReference type="Proteomes" id="UP000789920"/>
    </source>
</evidence>
<dbReference type="Proteomes" id="UP000789920">
    <property type="component" value="Unassembled WGS sequence"/>
</dbReference>
<organism evidence="1 2">
    <name type="scientific">Racocetra persica</name>
    <dbReference type="NCBI Taxonomy" id="160502"/>
    <lineage>
        <taxon>Eukaryota</taxon>
        <taxon>Fungi</taxon>
        <taxon>Fungi incertae sedis</taxon>
        <taxon>Mucoromycota</taxon>
        <taxon>Glomeromycotina</taxon>
        <taxon>Glomeromycetes</taxon>
        <taxon>Diversisporales</taxon>
        <taxon>Gigasporaceae</taxon>
        <taxon>Racocetra</taxon>
    </lineage>
</organism>
<proteinExistence type="predicted"/>
<reference evidence="1" key="1">
    <citation type="submission" date="2021-06" db="EMBL/GenBank/DDBJ databases">
        <authorList>
            <person name="Kallberg Y."/>
            <person name="Tangrot J."/>
            <person name="Rosling A."/>
        </authorList>
    </citation>
    <scope>NUCLEOTIDE SEQUENCE</scope>
    <source>
        <strain evidence="1">MA461A</strain>
    </source>
</reference>
<accession>A0ACA9S9W7</accession>
<name>A0ACA9S9W7_9GLOM</name>
<gene>
    <name evidence="1" type="ORF">RPERSI_LOCUS28197</name>
</gene>
<feature type="non-terminal residue" evidence="1">
    <location>
        <position position="1"/>
    </location>
</feature>
<protein>
    <submittedName>
        <fullName evidence="1">4193_t:CDS:1</fullName>
    </submittedName>
</protein>
<evidence type="ECO:0000313" key="1">
    <source>
        <dbReference type="EMBL" id="CAG8831589.1"/>
    </source>
</evidence>
<dbReference type="EMBL" id="CAJVQC010101787">
    <property type="protein sequence ID" value="CAG8831589.1"/>
    <property type="molecule type" value="Genomic_DNA"/>
</dbReference>
<sequence>FSLSNVVTNLYQIINSVIGALLEDLQKGQKTAQWLYEFFQADYVLVSEITMQVYAIIEFITTDFI</sequence>